<keyword evidence="1" id="KW-0804">Transcription</keyword>
<dbReference type="SUPFAM" id="SSF63393">
    <property type="entry name" value="RNA polymerase subunits"/>
    <property type="match status" value="1"/>
</dbReference>
<dbReference type="AlphaFoldDB" id="A0A2V1JMW8"/>
<organism evidence="1 2">
    <name type="scientific">Eubacterium ramulus</name>
    <dbReference type="NCBI Taxonomy" id="39490"/>
    <lineage>
        <taxon>Bacteria</taxon>
        <taxon>Bacillati</taxon>
        <taxon>Bacillota</taxon>
        <taxon>Clostridia</taxon>
        <taxon>Eubacteriales</taxon>
        <taxon>Eubacteriaceae</taxon>
        <taxon>Eubacterium</taxon>
    </lineage>
</organism>
<dbReference type="GO" id="GO:0000428">
    <property type="term" value="C:DNA-directed RNA polymerase complex"/>
    <property type="evidence" value="ECO:0007669"/>
    <property type="project" value="UniProtKB-KW"/>
</dbReference>
<dbReference type="InterPro" id="IPR029040">
    <property type="entry name" value="RPABC4/Spt4"/>
</dbReference>
<keyword evidence="2" id="KW-1185">Reference proteome</keyword>
<protein>
    <submittedName>
        <fullName evidence="1">DNA-directed RNA polymerase subunit M</fullName>
    </submittedName>
</protein>
<accession>A0A2V1JMW8</accession>
<dbReference type="Proteomes" id="UP000245288">
    <property type="component" value="Unassembled WGS sequence"/>
</dbReference>
<evidence type="ECO:0000313" key="1">
    <source>
        <dbReference type="EMBL" id="PWE86092.1"/>
    </source>
</evidence>
<dbReference type="OrthoDB" id="1770358at2"/>
<reference evidence="1 2" key="1">
    <citation type="submission" date="2014-09" db="EMBL/GenBank/DDBJ databases">
        <title>Butyrate-producing bacteria isolated from human gut.</title>
        <authorList>
            <person name="Zhang Q."/>
            <person name="Zhao L."/>
        </authorList>
    </citation>
    <scope>NUCLEOTIDE SEQUENCE [LARGE SCALE GENOMIC DNA]</scope>
    <source>
        <strain evidence="1 2">21</strain>
    </source>
</reference>
<name>A0A2V1JMW8_EUBRA</name>
<comment type="caution">
    <text evidence="1">The sequence shown here is derived from an EMBL/GenBank/DDBJ whole genome shotgun (WGS) entry which is preliminary data.</text>
</comment>
<keyword evidence="1" id="KW-0240">DNA-directed RNA polymerase</keyword>
<proteinExistence type="predicted"/>
<dbReference type="EMBL" id="JRFU01000129">
    <property type="protein sequence ID" value="PWE86092.1"/>
    <property type="molecule type" value="Genomic_DNA"/>
</dbReference>
<gene>
    <name evidence="1" type="ORF">LG34_11850</name>
</gene>
<evidence type="ECO:0000313" key="2">
    <source>
        <dbReference type="Proteomes" id="UP000245288"/>
    </source>
</evidence>
<sequence>MIKLYICPECGWMRTVSRRANVECFKCSNVEMVPVKLEYTKYVQMSGEERENYVESWMYIHSKKKK</sequence>